<evidence type="ECO:0000313" key="3">
    <source>
        <dbReference type="Proteomes" id="UP000472676"/>
    </source>
</evidence>
<name>A0A6M2BWK7_9GAMM</name>
<sequence>MKLKTCLLLIPGLLLAACGGGHGDNAGDSLTHVAVVATRAPDYGSGAISLIDTTAPFTARNGLDSTISDIAVRADGDHYFVFKRYGSNQIARYDAADPATPVWTYSTNDSDGEQSNPYDLIVASPTKAYLLRYGSGTLWIVNPSAGSEANFKTGEIDLSAYDSDGVPEMAAGLIKNGKLYVLMQRLQNYDATQDGYVAVIDTATDTEVDTGKGSDGLKGIELPVFNPSAIVAVPGTDTLLISASGAYGSYPDYVPPYNGGLVRLDTDSDTATLALDDGDADTHAYGQFDALAVVDAHRAYFVGSNGYGDTDQTLYRIDPGATTIAPVAVNDFANRDLGALAVDPDGQLWVARTSDAAPGLSVLGFDGSQETVNKALIDTVLTPINIDFGEVPTE</sequence>
<dbReference type="AlphaFoldDB" id="A0A6M2BWK7"/>
<protein>
    <submittedName>
        <fullName evidence="2">Uncharacterized protein</fullName>
    </submittedName>
</protein>
<feature type="chain" id="PRO_5026996905" evidence="1">
    <location>
        <begin position="17"/>
        <end position="394"/>
    </location>
</feature>
<dbReference type="SUPFAM" id="SSF51004">
    <property type="entry name" value="C-terminal (heme d1) domain of cytochrome cd1-nitrite reductase"/>
    <property type="match status" value="1"/>
</dbReference>
<dbReference type="EMBL" id="JAAMOW010000009">
    <property type="protein sequence ID" value="NGY06359.1"/>
    <property type="molecule type" value="Genomic_DNA"/>
</dbReference>
<evidence type="ECO:0000256" key="1">
    <source>
        <dbReference type="SAM" id="SignalP"/>
    </source>
</evidence>
<dbReference type="PROSITE" id="PS51257">
    <property type="entry name" value="PROKAR_LIPOPROTEIN"/>
    <property type="match status" value="1"/>
</dbReference>
<dbReference type="InterPro" id="IPR011048">
    <property type="entry name" value="Haem_d1_sf"/>
</dbReference>
<dbReference type="InterPro" id="IPR015943">
    <property type="entry name" value="WD40/YVTN_repeat-like_dom_sf"/>
</dbReference>
<dbReference type="Proteomes" id="UP000472676">
    <property type="component" value="Unassembled WGS sequence"/>
</dbReference>
<accession>A0A6M2BWK7</accession>
<proteinExistence type="predicted"/>
<keyword evidence="3" id="KW-1185">Reference proteome</keyword>
<feature type="signal peptide" evidence="1">
    <location>
        <begin position="1"/>
        <end position="16"/>
    </location>
</feature>
<gene>
    <name evidence="2" type="ORF">G7Y85_16425</name>
</gene>
<reference evidence="2 3" key="1">
    <citation type="journal article" date="2014" name="Int. J. Syst. Evol. Microbiol.">
        <title>Solimonas terrae sp. nov., isolated from soil.</title>
        <authorList>
            <person name="Kim S.J."/>
            <person name="Moon J.Y."/>
            <person name="Weon H.Y."/>
            <person name="Ahn J.H."/>
            <person name="Chen W.M."/>
            <person name="Kwon S.W."/>
        </authorList>
    </citation>
    <scope>NUCLEOTIDE SEQUENCE [LARGE SCALE GENOMIC DNA]</scope>
    <source>
        <strain evidence="2 3">KIS83-12</strain>
    </source>
</reference>
<dbReference type="SUPFAM" id="SSF63829">
    <property type="entry name" value="Calcium-dependent phosphotriesterase"/>
    <property type="match status" value="1"/>
</dbReference>
<dbReference type="Gene3D" id="2.130.10.10">
    <property type="entry name" value="YVTN repeat-like/Quinoprotein amine dehydrogenase"/>
    <property type="match status" value="1"/>
</dbReference>
<organism evidence="2 3">
    <name type="scientific">Solimonas terrae</name>
    <dbReference type="NCBI Taxonomy" id="1396819"/>
    <lineage>
        <taxon>Bacteria</taxon>
        <taxon>Pseudomonadati</taxon>
        <taxon>Pseudomonadota</taxon>
        <taxon>Gammaproteobacteria</taxon>
        <taxon>Nevskiales</taxon>
        <taxon>Nevskiaceae</taxon>
        <taxon>Solimonas</taxon>
    </lineage>
</organism>
<comment type="caution">
    <text evidence="2">The sequence shown here is derived from an EMBL/GenBank/DDBJ whole genome shotgun (WGS) entry which is preliminary data.</text>
</comment>
<evidence type="ECO:0000313" key="2">
    <source>
        <dbReference type="EMBL" id="NGY06359.1"/>
    </source>
</evidence>
<keyword evidence="1" id="KW-0732">Signal</keyword>
<dbReference type="RefSeq" id="WP_166259810.1">
    <property type="nucleotide sequence ID" value="NZ_JAAMOW010000009.1"/>
</dbReference>